<sequence length="569" mass="63244">MAAPACENGAFVGHGAADAAEAKVNASRNGACGRMLKARRRSSASEPMLTILFLIYEDLIYFQNFVWTPCGTVENDVEEALGGINQSIRAPALALNCVAMVRQERLMKALAAARKQKDDQVGKLQGEIAALRMQATQRRAEPIPRVVEQLGSRSKRLHALRRALRKLRRGGRFTWPGPSEDGPDWDPMRTDLKDIPWLQQHDLRTAPRPAPHAGATCGLLTAAAGGFVGLYPRDHALGLRAVKRLREGFAFVGLTEEWDLSICLFHTMFGGPCHSSEFHNARKSHHLKNADGSYDTSVLQGYQDEIDGLVYAEAVSLPGARGGTEKAEKPMFTGEGEARGTGMLELRCQELQSRLERALLDADASRQRTLELELQLECERGDSRAQQLRPSFLARSAVLGVQSTSDFHRKSADLEKEMTAARAQDSERRCRDGLRRMDAMLTDTKELTRELAKHKYLAQGMDSMVRRHEARMLRQSPERPRPRAVRSFSDFRRPKMPVEPITESVRFSEHPRTGQGSFPAAHLSELPSFFSDPGTSRFGVASPVRPPEVEARQSFSLRPSPFGAVRTNL</sequence>
<evidence type="ECO:0000313" key="3">
    <source>
        <dbReference type="Proteomes" id="UP001642464"/>
    </source>
</evidence>
<organism evidence="2 3">
    <name type="scientific">Durusdinium trenchii</name>
    <dbReference type="NCBI Taxonomy" id="1381693"/>
    <lineage>
        <taxon>Eukaryota</taxon>
        <taxon>Sar</taxon>
        <taxon>Alveolata</taxon>
        <taxon>Dinophyceae</taxon>
        <taxon>Suessiales</taxon>
        <taxon>Symbiodiniaceae</taxon>
        <taxon>Durusdinium</taxon>
    </lineage>
</organism>
<comment type="caution">
    <text evidence="2">The sequence shown here is derived from an EMBL/GenBank/DDBJ whole genome shotgun (WGS) entry which is preliminary data.</text>
</comment>
<dbReference type="Proteomes" id="UP001642464">
    <property type="component" value="Unassembled WGS sequence"/>
</dbReference>
<gene>
    <name evidence="2" type="ORF">SCF082_LOCUS45606</name>
</gene>
<evidence type="ECO:0000313" key="2">
    <source>
        <dbReference type="EMBL" id="CAK9097206.1"/>
    </source>
</evidence>
<accession>A0ABP0RD34</accession>
<keyword evidence="3" id="KW-1185">Reference proteome</keyword>
<evidence type="ECO:0000256" key="1">
    <source>
        <dbReference type="SAM" id="MobiDB-lite"/>
    </source>
</evidence>
<proteinExistence type="predicted"/>
<feature type="region of interest" description="Disordered" evidence="1">
    <location>
        <begin position="535"/>
        <end position="569"/>
    </location>
</feature>
<name>A0ABP0RD34_9DINO</name>
<dbReference type="EMBL" id="CAXAMM010041084">
    <property type="protein sequence ID" value="CAK9097206.1"/>
    <property type="molecule type" value="Genomic_DNA"/>
</dbReference>
<protein>
    <submittedName>
        <fullName evidence="2">Uncharacterized protein</fullName>
    </submittedName>
</protein>
<reference evidence="2 3" key="1">
    <citation type="submission" date="2024-02" db="EMBL/GenBank/DDBJ databases">
        <authorList>
            <person name="Chen Y."/>
            <person name="Shah S."/>
            <person name="Dougan E. K."/>
            <person name="Thang M."/>
            <person name="Chan C."/>
        </authorList>
    </citation>
    <scope>NUCLEOTIDE SEQUENCE [LARGE SCALE GENOMIC DNA]</scope>
</reference>